<accession>A0A4P9TJB4</accession>
<feature type="transmembrane region" description="Helical" evidence="6">
    <location>
        <begin position="193"/>
        <end position="211"/>
    </location>
</feature>
<dbReference type="AlphaFoldDB" id="A0A4P9TJB4"/>
<evidence type="ECO:0000256" key="6">
    <source>
        <dbReference type="SAM" id="Phobius"/>
    </source>
</evidence>
<proteinExistence type="predicted"/>
<feature type="transmembrane region" description="Helical" evidence="6">
    <location>
        <begin position="89"/>
        <end position="112"/>
    </location>
</feature>
<feature type="transmembrane region" description="Helical" evidence="6">
    <location>
        <begin position="57"/>
        <end position="82"/>
    </location>
</feature>
<keyword evidence="8" id="KW-1185">Reference proteome</keyword>
<name>A0A4P9TJB4_9EURY</name>
<keyword evidence="7" id="KW-0614">Plasmid</keyword>
<protein>
    <recommendedName>
        <fullName evidence="9">Sodium:phosphate symporter</fullName>
    </recommendedName>
</protein>
<dbReference type="RefSeq" id="WP_006187334.1">
    <property type="nucleotide sequence ID" value="NZ_CP040638.1"/>
</dbReference>
<geneLocation type="plasmid" evidence="8">
    <name>pnpa200</name>
</geneLocation>
<evidence type="ECO:0000256" key="4">
    <source>
        <dbReference type="ARBA" id="ARBA00022989"/>
    </source>
</evidence>
<reference evidence="8" key="1">
    <citation type="submission" date="2019-05" db="EMBL/GenBank/DDBJ databases">
        <title>Complete Genome Sequence and Methylation Pattern of the Halophilic Archaeon Natrinema pallidum BOL6-1.</title>
        <authorList>
            <person name="DasSarma P."/>
            <person name="DasSarma B.P."/>
            <person name="DasSarma S.L."/>
            <person name="Martinez F.L."/>
            <person name="Guzman D."/>
            <person name="Roberts R.J."/>
            <person name="DasSarma S."/>
        </authorList>
    </citation>
    <scope>NUCLEOTIDE SEQUENCE [LARGE SCALE GENOMIC DNA]</scope>
    <source>
        <strain evidence="8">BOL6-1</strain>
        <plasmid evidence="8">pnpa200</plasmid>
    </source>
</reference>
<evidence type="ECO:0008006" key="9">
    <source>
        <dbReference type="Google" id="ProtNLM"/>
    </source>
</evidence>
<keyword evidence="5 6" id="KW-0472">Membrane</keyword>
<dbReference type="InterPro" id="IPR003841">
    <property type="entry name" value="Na/Pi_transpt"/>
</dbReference>
<feature type="transmembrane region" description="Helical" evidence="6">
    <location>
        <begin position="268"/>
        <end position="290"/>
    </location>
</feature>
<dbReference type="GO" id="GO:0005886">
    <property type="term" value="C:plasma membrane"/>
    <property type="evidence" value="ECO:0007669"/>
    <property type="project" value="UniProtKB-SubCell"/>
</dbReference>
<feature type="transmembrane region" description="Helical" evidence="6">
    <location>
        <begin position="338"/>
        <end position="355"/>
    </location>
</feature>
<feature type="transmembrane region" description="Helical" evidence="6">
    <location>
        <begin position="296"/>
        <end position="317"/>
    </location>
</feature>
<keyword evidence="2" id="KW-1003">Cell membrane</keyword>
<sequence length="357" mass="38065">MELSSSRVSFRSVRFAVLGCVAVVSFFLAIQLLSASLQTLSSVVRPVLTRQMDPLSYVGMSWLSAYVLLNGSIVAAIALSLFSADLITVLELFLLVSGSRLGAPGIILLIGALEFLRAPSYSLPEAMRLGTLTFLVNVTIYAPATVIGTAVIRVTERSAWARDVPIDGRAGGVGLFEPLTTAMIDQLGAAPSALVAMLVLVGSFHLLDTLLNRVSVDWLREQVFVFLQHRWLSLGLGFAVTAVTTSVAFSMGVIVPIYNRGYIRRDEIVPYVMGASLGTLTDTLLVALILESGAGIAIVLLLFGAAAVSTIAALSVYDAYYAFLEEVQNALLENNRTFAVFVAMLVAVPFALVVVPG</sequence>
<dbReference type="EMBL" id="CP040638">
    <property type="protein sequence ID" value="QCW05111.1"/>
    <property type="molecule type" value="Genomic_DNA"/>
</dbReference>
<keyword evidence="3 6" id="KW-0812">Transmembrane</keyword>
<feature type="transmembrane region" description="Helical" evidence="6">
    <location>
        <begin position="132"/>
        <end position="152"/>
    </location>
</feature>
<gene>
    <name evidence="7" type="ORF">FGF80_17815</name>
</gene>
<comment type="subcellular location">
    <subcellularLocation>
        <location evidence="1">Cell membrane</location>
        <topology evidence="1">Multi-pass membrane protein</topology>
    </subcellularLocation>
</comment>
<evidence type="ECO:0000313" key="7">
    <source>
        <dbReference type="EMBL" id="QCW05111.1"/>
    </source>
</evidence>
<evidence type="ECO:0000256" key="3">
    <source>
        <dbReference type="ARBA" id="ARBA00022692"/>
    </source>
</evidence>
<evidence type="ECO:0000256" key="1">
    <source>
        <dbReference type="ARBA" id="ARBA00004651"/>
    </source>
</evidence>
<evidence type="ECO:0000256" key="2">
    <source>
        <dbReference type="ARBA" id="ARBA00022475"/>
    </source>
</evidence>
<dbReference type="GO" id="GO:0005436">
    <property type="term" value="F:sodium:phosphate symporter activity"/>
    <property type="evidence" value="ECO:0007669"/>
    <property type="project" value="InterPro"/>
</dbReference>
<feature type="transmembrane region" description="Helical" evidence="6">
    <location>
        <begin position="12"/>
        <end position="37"/>
    </location>
</feature>
<dbReference type="GeneID" id="96157908"/>
<organism evidence="7 8">
    <name type="scientific">Natrinema pallidum</name>
    <dbReference type="NCBI Taxonomy" id="69527"/>
    <lineage>
        <taxon>Archaea</taxon>
        <taxon>Methanobacteriati</taxon>
        <taxon>Methanobacteriota</taxon>
        <taxon>Stenosarchaea group</taxon>
        <taxon>Halobacteria</taxon>
        <taxon>Halobacteriales</taxon>
        <taxon>Natrialbaceae</taxon>
        <taxon>Natrinema</taxon>
    </lineage>
</organism>
<evidence type="ECO:0000256" key="5">
    <source>
        <dbReference type="ARBA" id="ARBA00023136"/>
    </source>
</evidence>
<feature type="transmembrane region" description="Helical" evidence="6">
    <location>
        <begin position="231"/>
        <end position="256"/>
    </location>
</feature>
<dbReference type="Pfam" id="PF02690">
    <property type="entry name" value="Na_Pi_cotrans"/>
    <property type="match status" value="1"/>
</dbReference>
<dbReference type="GO" id="GO:0044341">
    <property type="term" value="P:sodium-dependent phosphate transport"/>
    <property type="evidence" value="ECO:0007669"/>
    <property type="project" value="InterPro"/>
</dbReference>
<keyword evidence="4 6" id="KW-1133">Transmembrane helix</keyword>
<dbReference type="KEGG" id="npl:FGF80_17815"/>
<dbReference type="Proteomes" id="UP000307562">
    <property type="component" value="Plasmid pNPA200"/>
</dbReference>
<evidence type="ECO:0000313" key="8">
    <source>
        <dbReference type="Proteomes" id="UP000307562"/>
    </source>
</evidence>